<dbReference type="KEGG" id="awe:JG540_00925"/>
<keyword evidence="4" id="KW-1185">Reference proteome</keyword>
<proteinExistence type="predicted"/>
<name>A0A7T7MAS2_9ACTO</name>
<protein>
    <submittedName>
        <fullName evidence="3">Uncharacterized protein</fullName>
    </submittedName>
</protein>
<evidence type="ECO:0000313" key="4">
    <source>
        <dbReference type="Proteomes" id="UP000595895"/>
    </source>
</evidence>
<evidence type="ECO:0000313" key="3">
    <source>
        <dbReference type="EMBL" id="QQM67502.1"/>
    </source>
</evidence>
<feature type="chain" id="PRO_5038445792" evidence="2">
    <location>
        <begin position="21"/>
        <end position="242"/>
    </location>
</feature>
<feature type="signal peptide" evidence="2">
    <location>
        <begin position="1"/>
        <end position="20"/>
    </location>
</feature>
<sequence length="242" mass="25378">MSVFTLRPRAALVVCATALALLSSGCSLLPGPGASRTASSPSSAAASEGASDSDSTPATPEKTEKTERPKKEAAPGTQIVTAPSSQLSFAVPADWLPLYGDSTALVDFNQLAEQTGISEDTLRSQMELIDLYVVRIDSQATFTDNIAVIKQTFPASTPVSEAVMRLALASQPGVTTGEYSTEEVADGKAHLLSYTSKDKDVEVNGLLLTVPTESGEYAQMAITTGEKSTQDSLKETILSSLR</sequence>
<gene>
    <name evidence="3" type="ORF">JG540_00925</name>
</gene>
<dbReference type="Proteomes" id="UP000595895">
    <property type="component" value="Chromosome"/>
</dbReference>
<dbReference type="AlphaFoldDB" id="A0A7T7MAS2"/>
<feature type="compositionally biased region" description="Basic and acidic residues" evidence="1">
    <location>
        <begin position="61"/>
        <end position="73"/>
    </location>
</feature>
<evidence type="ECO:0000256" key="2">
    <source>
        <dbReference type="SAM" id="SignalP"/>
    </source>
</evidence>
<organism evidence="3 4">
    <name type="scientific">Actinomyces weissii</name>
    <dbReference type="NCBI Taxonomy" id="675090"/>
    <lineage>
        <taxon>Bacteria</taxon>
        <taxon>Bacillati</taxon>
        <taxon>Actinomycetota</taxon>
        <taxon>Actinomycetes</taxon>
        <taxon>Actinomycetales</taxon>
        <taxon>Actinomycetaceae</taxon>
        <taxon>Actinomyces</taxon>
    </lineage>
</organism>
<feature type="region of interest" description="Disordered" evidence="1">
    <location>
        <begin position="32"/>
        <end position="79"/>
    </location>
</feature>
<dbReference type="EMBL" id="CP066802">
    <property type="protein sequence ID" value="QQM67502.1"/>
    <property type="molecule type" value="Genomic_DNA"/>
</dbReference>
<dbReference type="RefSeq" id="WP_200276142.1">
    <property type="nucleotide sequence ID" value="NZ_CP066802.1"/>
</dbReference>
<reference evidence="3 4" key="1">
    <citation type="submission" date="2020-12" db="EMBL/GenBank/DDBJ databases">
        <authorList>
            <person name="Zhou J."/>
        </authorList>
    </citation>
    <scope>NUCLEOTIDE SEQUENCE [LARGE SCALE GENOMIC DNA]</scope>
    <source>
        <strain evidence="3 4">CCUG 61299</strain>
    </source>
</reference>
<keyword evidence="2" id="KW-0732">Signal</keyword>
<accession>A0A7T7MAS2</accession>
<evidence type="ECO:0000256" key="1">
    <source>
        <dbReference type="SAM" id="MobiDB-lite"/>
    </source>
</evidence>
<dbReference type="PROSITE" id="PS51257">
    <property type="entry name" value="PROKAR_LIPOPROTEIN"/>
    <property type="match status" value="1"/>
</dbReference>
<feature type="compositionally biased region" description="Low complexity" evidence="1">
    <location>
        <begin position="32"/>
        <end position="60"/>
    </location>
</feature>